<keyword evidence="3" id="KW-1185">Reference proteome</keyword>
<name>A0A6M1RJJ4_9BACT</name>
<feature type="transmembrane region" description="Helical" evidence="1">
    <location>
        <begin position="104"/>
        <end position="129"/>
    </location>
</feature>
<evidence type="ECO:0000256" key="1">
    <source>
        <dbReference type="SAM" id="Phobius"/>
    </source>
</evidence>
<dbReference type="AlphaFoldDB" id="A0A6M1RJJ4"/>
<evidence type="ECO:0000313" key="2">
    <source>
        <dbReference type="EMBL" id="NGO40238.1"/>
    </source>
</evidence>
<dbReference type="Proteomes" id="UP000477311">
    <property type="component" value="Unassembled WGS sequence"/>
</dbReference>
<dbReference type="RefSeq" id="WP_165108619.1">
    <property type="nucleotide sequence ID" value="NZ_JAAKYA010000082.1"/>
</dbReference>
<reference evidence="2 3" key="1">
    <citation type="submission" date="2020-02" db="EMBL/GenBank/DDBJ databases">
        <title>Draft genome sequence of Limisphaera ngatamarikiensis NGM72.4T, a thermophilic Verrucomicrobia grouped in subdivision 3.</title>
        <authorList>
            <person name="Carere C.R."/>
            <person name="Steen J."/>
            <person name="Hugenholtz P."/>
            <person name="Stott M.B."/>
        </authorList>
    </citation>
    <scope>NUCLEOTIDE SEQUENCE [LARGE SCALE GENOMIC DNA]</scope>
    <source>
        <strain evidence="2 3">NGM72.4</strain>
    </source>
</reference>
<feature type="transmembrane region" description="Helical" evidence="1">
    <location>
        <begin position="70"/>
        <end position="92"/>
    </location>
</feature>
<feature type="transmembrane region" description="Helical" evidence="1">
    <location>
        <begin position="39"/>
        <end position="58"/>
    </location>
</feature>
<accession>A0A6M1RJJ4</accession>
<keyword evidence="1" id="KW-1133">Transmembrane helix</keyword>
<keyword evidence="1" id="KW-0472">Membrane</keyword>
<feature type="transmembrane region" description="Helical" evidence="1">
    <location>
        <begin position="150"/>
        <end position="173"/>
    </location>
</feature>
<organism evidence="2 3">
    <name type="scientific">Limisphaera ngatamarikiensis</name>
    <dbReference type="NCBI Taxonomy" id="1324935"/>
    <lineage>
        <taxon>Bacteria</taxon>
        <taxon>Pseudomonadati</taxon>
        <taxon>Verrucomicrobiota</taxon>
        <taxon>Verrucomicrobiia</taxon>
        <taxon>Limisphaerales</taxon>
        <taxon>Limisphaeraceae</taxon>
        <taxon>Limisphaera</taxon>
    </lineage>
</organism>
<protein>
    <submittedName>
        <fullName evidence="2">Uncharacterized protein</fullName>
    </submittedName>
</protein>
<sequence length="375" mass="42374">MDVGLGVSCRLRWALVLVFLLVLPVRARADVGTPLVWGTAFQLLFGNALLGCAEGWLVARIAGLSFRRCVGWMILASYLSSWAGFWGFTALFETWHPDVYTVRWAGWCLLVAAYVATVVLEWPFVALCCRRLEHWFQTSVKSSLLVQTGSYLVLFGGFYLLSLSWLFAGWSLVRPAELELPRNVVAFYISTDGRHVYAARLDGQPGVRIADLDGFDPWQDHLGLVPSEGHTNDWDLAVVRRQDPVQRVWPRVSSLEKVSPQMAQRTSYYWRWGLKPFEAGPEGGSPWEVHWSMWPEMGLWARRGDQMVAVRVMTPFGGYSVWQAVQLPGDLVLVQFEDQVCAVDLSRRRMALLCRGMGILALHDDQVVNMPPGLR</sequence>
<dbReference type="EMBL" id="JAAKYA010000082">
    <property type="protein sequence ID" value="NGO40238.1"/>
    <property type="molecule type" value="Genomic_DNA"/>
</dbReference>
<keyword evidence="1" id="KW-0812">Transmembrane</keyword>
<gene>
    <name evidence="2" type="ORF">G4L39_12660</name>
</gene>
<proteinExistence type="predicted"/>
<evidence type="ECO:0000313" key="3">
    <source>
        <dbReference type="Proteomes" id="UP000477311"/>
    </source>
</evidence>
<comment type="caution">
    <text evidence="2">The sequence shown here is derived from an EMBL/GenBank/DDBJ whole genome shotgun (WGS) entry which is preliminary data.</text>
</comment>